<evidence type="ECO:0000313" key="2">
    <source>
        <dbReference type="EMBL" id="TCO58625.1"/>
    </source>
</evidence>
<accession>A0A4R2JWU1</accession>
<gene>
    <name evidence="2" type="ORF">EV192_105696</name>
</gene>
<dbReference type="OrthoDB" id="3676134at2"/>
<reference evidence="2 3" key="1">
    <citation type="submission" date="2019-03" db="EMBL/GenBank/DDBJ databases">
        <title>Genomic Encyclopedia of Type Strains, Phase IV (KMG-IV): sequencing the most valuable type-strain genomes for metagenomic binning, comparative biology and taxonomic classification.</title>
        <authorList>
            <person name="Goeker M."/>
        </authorList>
    </citation>
    <scope>NUCLEOTIDE SEQUENCE [LARGE SCALE GENOMIC DNA]</scope>
    <source>
        <strain evidence="2 3">DSM 45934</strain>
    </source>
</reference>
<dbReference type="InterPro" id="IPR038332">
    <property type="entry name" value="PPE_sf"/>
</dbReference>
<dbReference type="Proteomes" id="UP000295680">
    <property type="component" value="Unassembled WGS sequence"/>
</dbReference>
<protein>
    <recommendedName>
        <fullName evidence="4">PPE family protein</fullName>
    </recommendedName>
</protein>
<evidence type="ECO:0008006" key="4">
    <source>
        <dbReference type="Google" id="ProtNLM"/>
    </source>
</evidence>
<dbReference type="SUPFAM" id="SSF140453">
    <property type="entry name" value="EsxAB dimer-like"/>
    <property type="match status" value="1"/>
</dbReference>
<dbReference type="InterPro" id="IPR036689">
    <property type="entry name" value="ESAT-6-like_sf"/>
</dbReference>
<feature type="compositionally biased region" description="Basic and acidic residues" evidence="1">
    <location>
        <begin position="391"/>
        <end position="404"/>
    </location>
</feature>
<evidence type="ECO:0000313" key="3">
    <source>
        <dbReference type="Proteomes" id="UP000295680"/>
    </source>
</evidence>
<dbReference type="EMBL" id="SLWS01000005">
    <property type="protein sequence ID" value="TCO58625.1"/>
    <property type="molecule type" value="Genomic_DNA"/>
</dbReference>
<organism evidence="2 3">
    <name type="scientific">Actinocrispum wychmicini</name>
    <dbReference type="NCBI Taxonomy" id="1213861"/>
    <lineage>
        <taxon>Bacteria</taxon>
        <taxon>Bacillati</taxon>
        <taxon>Actinomycetota</taxon>
        <taxon>Actinomycetes</taxon>
        <taxon>Pseudonocardiales</taxon>
        <taxon>Pseudonocardiaceae</taxon>
        <taxon>Actinocrispum</taxon>
    </lineage>
</organism>
<keyword evidence="3" id="KW-1185">Reference proteome</keyword>
<evidence type="ECO:0000256" key="1">
    <source>
        <dbReference type="SAM" id="MobiDB-lite"/>
    </source>
</evidence>
<sequence>MQGLLADLAAFYEGLFHNVQGNSRGRHGRHDDRYVSGGTNWNGYSLESLIKMVADQASPSQLQFLADTWRRQGGKLSDSAENLQQSLVTLMQYWTGEGADQATNKVATNSKWIANLGETATQIGEPVDDSGGALRSAQSTMPGHPKGGLWSSLGTAGGAAAAGFAVGGPFGAAAGAVIGGLASAFGFGNSKKKMKKKAVQTMSRYETAILGIDQATPQFSQSANGNIDPIWNHPVTGPGVGHPPPGVTLPGGVHPLPGGPGGPGSPVGPGFPGPGGPHLGTTPSFAESPSGRWASMTGVGPYGLGAGFGEGGGLGGDLARNGRMFGAGLGAGGGAGGMGLGASGMPMAGAGGYGMGADLERGASKYGRAGAAGRAGMGGGYGPGGMGAGANKEEDQEHRRRVPLEDDLFTGDLKAAPPVIGL</sequence>
<comment type="caution">
    <text evidence="2">The sequence shown here is derived from an EMBL/GenBank/DDBJ whole genome shotgun (WGS) entry which is preliminary data.</text>
</comment>
<dbReference type="RefSeq" id="WP_132119498.1">
    <property type="nucleotide sequence ID" value="NZ_SLWS01000005.1"/>
</dbReference>
<feature type="region of interest" description="Disordered" evidence="1">
    <location>
        <begin position="383"/>
        <end position="410"/>
    </location>
</feature>
<dbReference type="AlphaFoldDB" id="A0A4R2JWU1"/>
<name>A0A4R2JWU1_9PSEU</name>
<dbReference type="Gene3D" id="1.20.1260.20">
    <property type="entry name" value="PPE superfamily"/>
    <property type="match status" value="1"/>
</dbReference>
<proteinExistence type="predicted"/>